<dbReference type="GO" id="GO:0006488">
    <property type="term" value="P:dolichol-linked oligosaccharide biosynthetic process"/>
    <property type="evidence" value="ECO:0007669"/>
    <property type="project" value="InterPro"/>
</dbReference>
<keyword evidence="14" id="KW-1185">Reference proteome</keyword>
<feature type="signal peptide" evidence="12">
    <location>
        <begin position="1"/>
        <end position="21"/>
    </location>
</feature>
<dbReference type="Pfam" id="PF08660">
    <property type="entry name" value="Alg14"/>
    <property type="match status" value="1"/>
</dbReference>
<comment type="function">
    <text evidence="11">Involved in protein N-glycosylation. Essential for the second step of the dolichol-linked oligosaccharide pathway. Anchors the catalytic subunit ALG13 to the ER.</text>
</comment>
<dbReference type="EMBL" id="JAEPRA010000013">
    <property type="protein sequence ID" value="KAG2176678.1"/>
    <property type="molecule type" value="Genomic_DNA"/>
</dbReference>
<comment type="subcellular location">
    <subcellularLocation>
        <location evidence="1 11">Endoplasmic reticulum membrane</location>
        <topology evidence="1 11">Single-pass membrane protein</topology>
    </subcellularLocation>
    <subcellularLocation>
        <location evidence="2">Nucleus membrane</location>
        <topology evidence="2">Single-pass membrane protein</topology>
    </subcellularLocation>
</comment>
<evidence type="ECO:0000256" key="6">
    <source>
        <dbReference type="ARBA" id="ARBA00022692"/>
    </source>
</evidence>
<keyword evidence="12" id="KW-0732">Signal</keyword>
<keyword evidence="6" id="KW-0812">Transmembrane</keyword>
<dbReference type="InterPro" id="IPR013969">
    <property type="entry name" value="Oligosacch_biosynth_Alg14"/>
</dbReference>
<protein>
    <recommendedName>
        <fullName evidence="5 11">UDP-N-acetylglucosamine transferase subunit ALG14</fullName>
    </recommendedName>
    <alternativeName>
        <fullName evidence="10 11">Asparagine-linked glycosylation protein 14</fullName>
    </alternativeName>
</protein>
<feature type="chain" id="PRO_5033986902" description="UDP-N-acetylglucosamine transferase subunit ALG14" evidence="12">
    <location>
        <begin position="22"/>
        <end position="219"/>
    </location>
</feature>
<evidence type="ECO:0000256" key="5">
    <source>
        <dbReference type="ARBA" id="ARBA00017467"/>
    </source>
</evidence>
<evidence type="ECO:0000256" key="3">
    <source>
        <dbReference type="ARBA" id="ARBA00009731"/>
    </source>
</evidence>
<comment type="caution">
    <text evidence="13">The sequence shown here is derived from an EMBL/GenBank/DDBJ whole genome shotgun (WGS) entry which is preliminary data.</text>
</comment>
<dbReference type="OrthoDB" id="17098at2759"/>
<accession>A0A8H7UE84</accession>
<dbReference type="PANTHER" id="PTHR12154:SF4">
    <property type="entry name" value="UDP-N-ACETYLGLUCOSAMINE TRANSFERASE SUBUNIT ALG14 HOMOLOG"/>
    <property type="match status" value="1"/>
</dbReference>
<keyword evidence="8" id="KW-1133">Transmembrane helix</keyword>
<organism evidence="13 14">
    <name type="scientific">Umbelopsis vinacea</name>
    <dbReference type="NCBI Taxonomy" id="44442"/>
    <lineage>
        <taxon>Eukaryota</taxon>
        <taxon>Fungi</taxon>
        <taxon>Fungi incertae sedis</taxon>
        <taxon>Mucoromycota</taxon>
        <taxon>Mucoromycotina</taxon>
        <taxon>Umbelopsidomycetes</taxon>
        <taxon>Umbelopsidales</taxon>
        <taxon>Umbelopsidaceae</taxon>
        <taxon>Umbelopsis</taxon>
    </lineage>
</organism>
<dbReference type="GO" id="GO:0004577">
    <property type="term" value="F:N-acetylglucosaminyldiphosphodolichol N-acetylglucosaminyltransferase activity"/>
    <property type="evidence" value="ECO:0007669"/>
    <property type="project" value="TreeGrafter"/>
</dbReference>
<comment type="subunit">
    <text evidence="4 11">Heterodimer with ALG13 to form a functional enzyme.</text>
</comment>
<evidence type="ECO:0000313" key="13">
    <source>
        <dbReference type="EMBL" id="KAG2176678.1"/>
    </source>
</evidence>
<reference evidence="13" key="1">
    <citation type="submission" date="2020-12" db="EMBL/GenBank/DDBJ databases">
        <title>Metabolic potential, ecology and presence of endohyphal bacteria is reflected in genomic diversity of Mucoromycotina.</title>
        <authorList>
            <person name="Muszewska A."/>
            <person name="Okrasinska A."/>
            <person name="Steczkiewicz K."/>
            <person name="Drgas O."/>
            <person name="Orlowska M."/>
            <person name="Perlinska-Lenart U."/>
            <person name="Aleksandrzak-Piekarczyk T."/>
            <person name="Szatraj K."/>
            <person name="Zielenkiewicz U."/>
            <person name="Pilsyk S."/>
            <person name="Malc E."/>
            <person name="Mieczkowski P."/>
            <person name="Kruszewska J.S."/>
            <person name="Biernat P."/>
            <person name="Pawlowska J."/>
        </authorList>
    </citation>
    <scope>NUCLEOTIDE SEQUENCE</scope>
    <source>
        <strain evidence="13">WA0000051536</strain>
    </source>
</reference>
<dbReference type="Gene3D" id="3.40.50.2000">
    <property type="entry name" value="Glycogen Phosphorylase B"/>
    <property type="match status" value="1"/>
</dbReference>
<evidence type="ECO:0000256" key="12">
    <source>
        <dbReference type="SAM" id="SignalP"/>
    </source>
</evidence>
<keyword evidence="9" id="KW-0472">Membrane</keyword>
<sequence>MWAGMLACVCLLFVFIWRLWAVLPKSSSKPRRHSTSPCKTCIVLGSETNSTPGGHTTEMIALTRNLDDQQYAPRTYVIANTDSLSEVKARQLEQERSGHEQKDYFILRIPRLREVGQPLSSVPFSVVKALLGSFKILSNLPDLIICNGPGSCISICMVAYLPRLLGIKHIRIVYVESFARVKTLSVTGRLLYPVVDNFLVQWPELLETYPRAIYNGTLV</sequence>
<dbReference type="AlphaFoldDB" id="A0A8H7UE84"/>
<evidence type="ECO:0000256" key="2">
    <source>
        <dbReference type="ARBA" id="ARBA00004590"/>
    </source>
</evidence>
<evidence type="ECO:0000256" key="7">
    <source>
        <dbReference type="ARBA" id="ARBA00022824"/>
    </source>
</evidence>
<evidence type="ECO:0000256" key="8">
    <source>
        <dbReference type="ARBA" id="ARBA00022989"/>
    </source>
</evidence>
<evidence type="ECO:0000256" key="10">
    <source>
        <dbReference type="ARBA" id="ARBA00032062"/>
    </source>
</evidence>
<evidence type="ECO:0000256" key="11">
    <source>
        <dbReference type="RuleBase" id="RU362127"/>
    </source>
</evidence>
<dbReference type="GO" id="GO:0031965">
    <property type="term" value="C:nuclear membrane"/>
    <property type="evidence" value="ECO:0007669"/>
    <property type="project" value="UniProtKB-SubCell"/>
</dbReference>
<keyword evidence="7 11" id="KW-0256">Endoplasmic reticulum</keyword>
<proteinExistence type="inferred from homology"/>
<evidence type="ECO:0000256" key="1">
    <source>
        <dbReference type="ARBA" id="ARBA00004389"/>
    </source>
</evidence>
<gene>
    <name evidence="11" type="primary">ALG14</name>
    <name evidence="13" type="ORF">INT44_007342</name>
</gene>
<dbReference type="GO" id="GO:0043541">
    <property type="term" value="C:UDP-N-acetylglucosamine transferase complex"/>
    <property type="evidence" value="ECO:0007669"/>
    <property type="project" value="TreeGrafter"/>
</dbReference>
<comment type="similarity">
    <text evidence="3 11">Belongs to the ALG14 family.</text>
</comment>
<dbReference type="PANTHER" id="PTHR12154">
    <property type="entry name" value="GLYCOSYL TRANSFERASE-RELATED"/>
    <property type="match status" value="1"/>
</dbReference>
<evidence type="ECO:0000313" key="14">
    <source>
        <dbReference type="Proteomes" id="UP000612746"/>
    </source>
</evidence>
<name>A0A8H7UE84_9FUNG</name>
<evidence type="ECO:0000256" key="4">
    <source>
        <dbReference type="ARBA" id="ARBA00011335"/>
    </source>
</evidence>
<evidence type="ECO:0000256" key="9">
    <source>
        <dbReference type="ARBA" id="ARBA00023136"/>
    </source>
</evidence>
<dbReference type="Proteomes" id="UP000612746">
    <property type="component" value="Unassembled WGS sequence"/>
</dbReference>